<gene>
    <name evidence="3" type="ORF">D2917_31975</name>
</gene>
<dbReference type="GO" id="GO:0015074">
    <property type="term" value="P:DNA integration"/>
    <property type="evidence" value="ECO:0007669"/>
    <property type="project" value="InterPro"/>
</dbReference>
<evidence type="ECO:0000256" key="1">
    <source>
        <dbReference type="ARBA" id="ARBA00023172"/>
    </source>
</evidence>
<dbReference type="InterPro" id="IPR002104">
    <property type="entry name" value="Integrase_catalytic"/>
</dbReference>
<sequence>MITTTLLRLAEDSTLPLDEAERCLQRRAAPHALRHTFATQEAANDIPPDIVQRLLGYASLQKSSLYVHWRKRSLQRIARGREPHRLSPADPAILDSGRARTYQWGYVGADDCERYKNFLVQLDALWIGHKAPQTSACCRPFADR</sequence>
<dbReference type="InterPro" id="IPR011010">
    <property type="entry name" value="DNA_brk_join_enz"/>
</dbReference>
<dbReference type="Proteomes" id="UP000325743">
    <property type="component" value="Plasmid unnamed1"/>
</dbReference>
<geneLocation type="plasmid" evidence="3">
    <name>unnamed1</name>
</geneLocation>
<reference evidence="3 4" key="1">
    <citation type="submission" date="2018-09" db="EMBL/GenBank/DDBJ databases">
        <title>Complete genome sequence of Cupriavidus oxalaticus T2, a bacterium capable of phenol tolerance and degradation.</title>
        <authorList>
            <person name="Yan J."/>
        </authorList>
    </citation>
    <scope>NUCLEOTIDE SEQUENCE [LARGE SCALE GENOMIC DNA]</scope>
    <source>
        <strain evidence="3 4">T2</strain>
        <plasmid evidence="3 4">unnamed1</plasmid>
    </source>
</reference>
<keyword evidence="1" id="KW-0233">DNA recombination</keyword>
<name>A0A5P3VSC8_9BURK</name>
<dbReference type="RefSeq" id="WP_151073119.1">
    <property type="nucleotide sequence ID" value="NZ_CP032520.1"/>
</dbReference>
<dbReference type="Pfam" id="PF00589">
    <property type="entry name" value="Phage_integrase"/>
    <property type="match status" value="1"/>
</dbReference>
<dbReference type="SUPFAM" id="SSF56349">
    <property type="entry name" value="DNA breaking-rejoining enzymes"/>
    <property type="match status" value="1"/>
</dbReference>
<protein>
    <recommendedName>
        <fullName evidence="2">Tyr recombinase domain-containing protein</fullName>
    </recommendedName>
</protein>
<dbReference type="InterPro" id="IPR013762">
    <property type="entry name" value="Integrase-like_cat_sf"/>
</dbReference>
<organism evidence="3 4">
    <name type="scientific">Cupriavidus oxalaticus</name>
    <dbReference type="NCBI Taxonomy" id="96344"/>
    <lineage>
        <taxon>Bacteria</taxon>
        <taxon>Pseudomonadati</taxon>
        <taxon>Pseudomonadota</taxon>
        <taxon>Betaproteobacteria</taxon>
        <taxon>Burkholderiales</taxon>
        <taxon>Burkholderiaceae</taxon>
        <taxon>Cupriavidus</taxon>
    </lineage>
</organism>
<dbReference type="Gene3D" id="1.10.443.10">
    <property type="entry name" value="Intergrase catalytic core"/>
    <property type="match status" value="1"/>
</dbReference>
<accession>A0A5P3VSC8</accession>
<evidence type="ECO:0000313" key="4">
    <source>
        <dbReference type="Proteomes" id="UP000325743"/>
    </source>
</evidence>
<evidence type="ECO:0000259" key="2">
    <source>
        <dbReference type="PROSITE" id="PS51898"/>
    </source>
</evidence>
<dbReference type="GO" id="GO:0003677">
    <property type="term" value="F:DNA binding"/>
    <property type="evidence" value="ECO:0007669"/>
    <property type="project" value="InterPro"/>
</dbReference>
<feature type="domain" description="Tyr recombinase" evidence="2">
    <location>
        <begin position="1"/>
        <end position="79"/>
    </location>
</feature>
<evidence type="ECO:0000313" key="3">
    <source>
        <dbReference type="EMBL" id="QEZ48885.1"/>
    </source>
</evidence>
<dbReference type="PROSITE" id="PS51898">
    <property type="entry name" value="TYR_RECOMBINASE"/>
    <property type="match status" value="1"/>
</dbReference>
<dbReference type="GO" id="GO:0006310">
    <property type="term" value="P:DNA recombination"/>
    <property type="evidence" value="ECO:0007669"/>
    <property type="project" value="UniProtKB-KW"/>
</dbReference>
<dbReference type="AlphaFoldDB" id="A0A5P3VSC8"/>
<keyword evidence="3" id="KW-0614">Plasmid</keyword>
<proteinExistence type="predicted"/>
<dbReference type="EMBL" id="CP032520">
    <property type="protein sequence ID" value="QEZ48885.1"/>
    <property type="molecule type" value="Genomic_DNA"/>
</dbReference>